<sequence>MDIARGVLLWALTQVLYEIPEQVSMQFGSRVIRPRPRIPPCTHIPLPSRGRRNILAGKSTTPALNPSTPLLFNFSHSKLLNTTSSTNSYWTSSYITNTTNEQYLLISHLLVGPSDRSWYRASALNLANPSNYTTTVTSSTAPVFQPGPQLRATMRTFSADSPVLTFDLTYAATSTALVNGGMGLFAFGSGRTYEWGLPNCVTTGSARINGAPLRVDPARSFTWFDRQWIEAAAAASWTRFELHVAGSRDRLSVWAIDSGEGGGPGVRFATIRRGDGAQLVVPVGFRADYTRQWYSQASGKLYPLDWVVTVGEVGVFRIASIVGDQEIAGGSAFPTAYEGFVTFDGRFEGQEVGGFGVVEIIFSGES</sequence>
<proteinExistence type="predicted"/>
<dbReference type="OMA" id="WINAFIH"/>
<dbReference type="InterPro" id="IPR053112">
    <property type="entry name" value="Fungal_Dehydratase/Hydratase"/>
</dbReference>
<gene>
    <name evidence="1" type="ORF">ATEG_08781</name>
</gene>
<dbReference type="PANTHER" id="PTHR40617:SF1">
    <property type="entry name" value="ATTH DOMAIN-CONTAINING PROTEIN-RELATED"/>
    <property type="match status" value="1"/>
</dbReference>
<accession>Q0CC03</accession>
<reference evidence="2" key="1">
    <citation type="submission" date="2005-09" db="EMBL/GenBank/DDBJ databases">
        <title>Annotation of the Aspergillus terreus NIH2624 genome.</title>
        <authorList>
            <person name="Birren B.W."/>
            <person name="Lander E.S."/>
            <person name="Galagan J.E."/>
            <person name="Nusbaum C."/>
            <person name="Devon K."/>
            <person name="Henn M."/>
            <person name="Ma L.-J."/>
            <person name="Jaffe D.B."/>
            <person name="Butler J."/>
            <person name="Alvarez P."/>
            <person name="Gnerre S."/>
            <person name="Grabherr M."/>
            <person name="Kleber M."/>
            <person name="Mauceli E.W."/>
            <person name="Brockman W."/>
            <person name="Rounsley S."/>
            <person name="Young S.K."/>
            <person name="LaButti K."/>
            <person name="Pushparaj V."/>
            <person name="DeCaprio D."/>
            <person name="Crawford M."/>
            <person name="Koehrsen M."/>
            <person name="Engels R."/>
            <person name="Montgomery P."/>
            <person name="Pearson M."/>
            <person name="Howarth C."/>
            <person name="Larson L."/>
            <person name="Luoma S."/>
            <person name="White J."/>
            <person name="Alvarado L."/>
            <person name="Kodira C.D."/>
            <person name="Zeng Q."/>
            <person name="Oleary S."/>
            <person name="Yandava C."/>
            <person name="Denning D.W."/>
            <person name="Nierman W.C."/>
            <person name="Milne T."/>
            <person name="Madden K."/>
        </authorList>
    </citation>
    <scope>NUCLEOTIDE SEQUENCE [LARGE SCALE GENOMIC DNA]</scope>
    <source>
        <strain evidence="2">NIH 2624 / FGSC A1156</strain>
    </source>
</reference>
<dbReference type="SUPFAM" id="SSF159245">
    <property type="entry name" value="AttH-like"/>
    <property type="match status" value="1"/>
</dbReference>
<dbReference type="OrthoDB" id="5295747at2759"/>
<dbReference type="RefSeq" id="XP_001217367.1">
    <property type="nucleotide sequence ID" value="XM_001217366.1"/>
</dbReference>
<dbReference type="Proteomes" id="UP000007963">
    <property type="component" value="Unassembled WGS sequence"/>
</dbReference>
<dbReference type="eggNOG" id="ENOG502SPEU">
    <property type="taxonomic scope" value="Eukaryota"/>
</dbReference>
<protein>
    <recommendedName>
        <fullName evidence="3">AttH domain-containing protein</fullName>
    </recommendedName>
</protein>
<dbReference type="STRING" id="341663.Q0CC03"/>
<evidence type="ECO:0008006" key="3">
    <source>
        <dbReference type="Google" id="ProtNLM"/>
    </source>
</evidence>
<evidence type="ECO:0000313" key="2">
    <source>
        <dbReference type="Proteomes" id="UP000007963"/>
    </source>
</evidence>
<name>Q0CC03_ASPTN</name>
<dbReference type="PANTHER" id="PTHR40617">
    <property type="entry name" value="TERPENE CYCLASE ASQC"/>
    <property type="match status" value="1"/>
</dbReference>
<dbReference type="HOGENOM" id="CLU_046730_0_0_1"/>
<dbReference type="EMBL" id="CH476606">
    <property type="protein sequence ID" value="EAU30913.1"/>
    <property type="molecule type" value="Genomic_DNA"/>
</dbReference>
<dbReference type="Gene3D" id="2.40.370.10">
    <property type="entry name" value="AttH-like domain"/>
    <property type="match status" value="2"/>
</dbReference>
<dbReference type="InterPro" id="IPR023374">
    <property type="entry name" value="AttH-like_dom_sf"/>
</dbReference>
<dbReference type="VEuPathDB" id="FungiDB:ATEG_08781"/>
<dbReference type="AlphaFoldDB" id="Q0CC03"/>
<evidence type="ECO:0000313" key="1">
    <source>
        <dbReference type="EMBL" id="EAU30913.1"/>
    </source>
</evidence>
<dbReference type="Pfam" id="PF17186">
    <property type="entry name" value="Lipocalin_9"/>
    <property type="match status" value="1"/>
</dbReference>
<organism evidence="1 2">
    <name type="scientific">Aspergillus terreus (strain NIH 2624 / FGSC A1156)</name>
    <dbReference type="NCBI Taxonomy" id="341663"/>
    <lineage>
        <taxon>Eukaryota</taxon>
        <taxon>Fungi</taxon>
        <taxon>Dikarya</taxon>
        <taxon>Ascomycota</taxon>
        <taxon>Pezizomycotina</taxon>
        <taxon>Eurotiomycetes</taxon>
        <taxon>Eurotiomycetidae</taxon>
        <taxon>Eurotiales</taxon>
        <taxon>Aspergillaceae</taxon>
        <taxon>Aspergillus</taxon>
        <taxon>Aspergillus subgen. Circumdati</taxon>
    </lineage>
</organism>
<dbReference type="GeneID" id="4323420"/>